<dbReference type="Proteomes" id="UP000431269">
    <property type="component" value="Chromosome"/>
</dbReference>
<gene>
    <name evidence="2" type="ORF">DSM104635_00244</name>
</gene>
<name>A0A6I6MKE8_9CAUL</name>
<dbReference type="KEGG" id="tsv:DSM104635_00244"/>
<accession>A0A6I6MKE8</accession>
<dbReference type="RefSeq" id="WP_158764438.1">
    <property type="nucleotide sequence ID" value="NZ_CP047045.1"/>
</dbReference>
<keyword evidence="3" id="KW-1185">Reference proteome</keyword>
<evidence type="ECO:0000313" key="3">
    <source>
        <dbReference type="Proteomes" id="UP000431269"/>
    </source>
</evidence>
<evidence type="ECO:0000313" key="2">
    <source>
        <dbReference type="EMBL" id="QGZ93434.1"/>
    </source>
</evidence>
<dbReference type="InterPro" id="IPR025402">
    <property type="entry name" value="DMP19_C"/>
</dbReference>
<evidence type="ECO:0000259" key="1">
    <source>
        <dbReference type="Pfam" id="PF14300"/>
    </source>
</evidence>
<dbReference type="EMBL" id="CP047045">
    <property type="protein sequence ID" value="QGZ93434.1"/>
    <property type="molecule type" value="Genomic_DNA"/>
</dbReference>
<organism evidence="2 3">
    <name type="scientific">Terricaulis silvestris</name>
    <dbReference type="NCBI Taxonomy" id="2686094"/>
    <lineage>
        <taxon>Bacteria</taxon>
        <taxon>Pseudomonadati</taxon>
        <taxon>Pseudomonadota</taxon>
        <taxon>Alphaproteobacteria</taxon>
        <taxon>Caulobacterales</taxon>
        <taxon>Caulobacteraceae</taxon>
        <taxon>Terricaulis</taxon>
    </lineage>
</organism>
<sequence length="327" mass="35909">MRNSLGSLNQQCAELYTNWGIAHQGCMAPDLLVSQHAMEAESHFAIIEESVSRVHTLIETNRLLPGEFSAIALASYALDGYAGSLTRVSHEDLLLNGWADSVMFKGAIAGFEALGFPESARLVEDLAQFLSENRDRVGRHLGDLIRGKGGAPYCTERLAGFDDRTGWLDDGNALGGAWAEWLRAHACVSDANETIRPPADVFDARKPREDWRQNTPTREQLKAMEGVARTLSARAKTKIGNPRSVIKEKLSKFIPGDDPIPVMSWDYAQKSLRDAVATLDTSYYSVVVTPPRRDGPAEALVFFRDAPPALARVALAPLQYRQCALLA</sequence>
<dbReference type="AlphaFoldDB" id="A0A6I6MKE8"/>
<protein>
    <recommendedName>
        <fullName evidence="1">DNA mimic protein DMP19 C-terminal domain-containing protein</fullName>
    </recommendedName>
</protein>
<feature type="domain" description="DNA mimic protein DMP19 C-terminal" evidence="1">
    <location>
        <begin position="67"/>
        <end position="185"/>
    </location>
</feature>
<dbReference type="Pfam" id="PF14300">
    <property type="entry name" value="DMP19"/>
    <property type="match status" value="1"/>
</dbReference>
<reference evidence="3" key="1">
    <citation type="submission" date="2019-12" db="EMBL/GenBank/DDBJ databases">
        <title>Complete genome of Terracaulis silvestris 0127_4.</title>
        <authorList>
            <person name="Vieira S."/>
            <person name="Riedel T."/>
            <person name="Sproer C."/>
            <person name="Pascual J."/>
            <person name="Boedeker C."/>
            <person name="Overmann J."/>
        </authorList>
    </citation>
    <scope>NUCLEOTIDE SEQUENCE [LARGE SCALE GENOMIC DNA]</scope>
    <source>
        <strain evidence="3">0127_4</strain>
    </source>
</reference>
<proteinExistence type="predicted"/>